<name>A0A517L3J0_9PEZI</name>
<keyword evidence="2" id="KW-1185">Reference proteome</keyword>
<reference evidence="1 2" key="1">
    <citation type="submission" date="2019-07" db="EMBL/GenBank/DDBJ databases">
        <title>Finished genome of Venturia effusa.</title>
        <authorList>
            <person name="Young C.A."/>
            <person name="Cox M.P."/>
            <person name="Ganley A.R.D."/>
            <person name="David W.J."/>
        </authorList>
    </citation>
    <scope>NUCLEOTIDE SEQUENCE [LARGE SCALE GENOMIC DNA]</scope>
    <source>
        <strain evidence="2">albino</strain>
    </source>
</reference>
<gene>
    <name evidence="1" type="ORF">FKW77_006626</name>
</gene>
<proteinExistence type="predicted"/>
<sequence>MGVWNCVAELNPSSAMRMASMISGCGLQTHLLTCNVGVEVATPSLRLVFGQAPAPGMIAKECRISWNCIGPKQVRNLTAILGRQTFALTRTGASRKPEEGHILVQYGMQEMCGTATWLCDQDGRARTDGTKRRMFVLLMIGTSVLFLKERTREAFQERS</sequence>
<protein>
    <submittedName>
        <fullName evidence="1">Uncharacterized protein</fullName>
    </submittedName>
</protein>
<evidence type="ECO:0000313" key="1">
    <source>
        <dbReference type="EMBL" id="QDS70201.1"/>
    </source>
</evidence>
<dbReference type="Proteomes" id="UP000316270">
    <property type="component" value="Chromosome 4"/>
</dbReference>
<evidence type="ECO:0000313" key="2">
    <source>
        <dbReference type="Proteomes" id="UP000316270"/>
    </source>
</evidence>
<organism evidence="1 2">
    <name type="scientific">Venturia effusa</name>
    <dbReference type="NCBI Taxonomy" id="50376"/>
    <lineage>
        <taxon>Eukaryota</taxon>
        <taxon>Fungi</taxon>
        <taxon>Dikarya</taxon>
        <taxon>Ascomycota</taxon>
        <taxon>Pezizomycotina</taxon>
        <taxon>Dothideomycetes</taxon>
        <taxon>Pleosporomycetidae</taxon>
        <taxon>Venturiales</taxon>
        <taxon>Venturiaceae</taxon>
        <taxon>Venturia</taxon>
    </lineage>
</organism>
<dbReference type="AlphaFoldDB" id="A0A517L3J0"/>
<accession>A0A517L3J0</accession>
<dbReference type="EMBL" id="CP042188">
    <property type="protein sequence ID" value="QDS70201.1"/>
    <property type="molecule type" value="Genomic_DNA"/>
</dbReference>